<organism evidence="2">
    <name type="scientific">freshwater metagenome</name>
    <dbReference type="NCBI Taxonomy" id="449393"/>
    <lineage>
        <taxon>unclassified sequences</taxon>
        <taxon>metagenomes</taxon>
        <taxon>ecological metagenomes</taxon>
    </lineage>
</organism>
<protein>
    <submittedName>
        <fullName evidence="2">Uncharacterized protein</fullName>
    </submittedName>
</protein>
<keyword evidence="1" id="KW-0812">Transmembrane</keyword>
<gene>
    <name evidence="2" type="ORF">GM51_17485</name>
</gene>
<sequence length="299" mass="31367">MRTLLKLFLPLALLLVAVAPAAAADETPAPEAVPYLVSSYSGTLPIATPEDAHAAVLAAGGPFDEFTYNDGALIGATKYYDVKGEPGSDAIWIVVYTYGWNDCEAGCINGHSFVYQVDPLTGAATFDSHQGDVLPADAPAALVELTGRSGGVPPEPEWRTVTGEPTACPEGITEPNAPISSDTVLPCLLPDGSLFPIVLEDGVDGDTDWATMYSTWMEEFRDSLEPCAADVDVNDPMVTTCVLPDGTIVGPVPLFAMNMPGIGEEDNGWTTALPTIILAALLAWIGAATLVGWSKRRAA</sequence>
<evidence type="ECO:0000256" key="1">
    <source>
        <dbReference type="SAM" id="Phobius"/>
    </source>
</evidence>
<dbReference type="AlphaFoldDB" id="A0A094PX99"/>
<feature type="transmembrane region" description="Helical" evidence="1">
    <location>
        <begin position="272"/>
        <end position="293"/>
    </location>
</feature>
<evidence type="ECO:0000313" key="2">
    <source>
        <dbReference type="EMBL" id="KGA14354.1"/>
    </source>
</evidence>
<dbReference type="EMBL" id="JNSL01000151">
    <property type="protein sequence ID" value="KGA14354.1"/>
    <property type="molecule type" value="Genomic_DNA"/>
</dbReference>
<proteinExistence type="predicted"/>
<comment type="caution">
    <text evidence="2">The sequence shown here is derived from an EMBL/GenBank/DDBJ whole genome shotgun (WGS) entry which is preliminary data.</text>
</comment>
<name>A0A094PX99_9ZZZZ</name>
<keyword evidence="1" id="KW-1133">Transmembrane helix</keyword>
<keyword evidence="1" id="KW-0472">Membrane</keyword>
<accession>A0A094PX99</accession>
<reference evidence="2" key="1">
    <citation type="submission" date="2014-06" db="EMBL/GenBank/DDBJ databases">
        <title>Key roles for freshwater Actinobacteria revealed by deep metagenomic sequencing.</title>
        <authorList>
            <person name="Ghai R."/>
            <person name="Mizuno C.M."/>
            <person name="Picazo A."/>
            <person name="Camacho A."/>
            <person name="Rodriguez-Valera F."/>
        </authorList>
    </citation>
    <scope>NUCLEOTIDE SEQUENCE</scope>
</reference>